<keyword evidence="1" id="KW-0723">Serine/threonine-protein kinase</keyword>
<dbReference type="PANTHER" id="PTHR44329:SF298">
    <property type="entry name" value="MIXED LINEAGE KINASE DOMAIN-LIKE PROTEIN"/>
    <property type="match status" value="1"/>
</dbReference>
<dbReference type="InterPro" id="IPR051681">
    <property type="entry name" value="Ser/Thr_Kinases-Pseudokinases"/>
</dbReference>
<dbReference type="SUPFAM" id="SSF54631">
    <property type="entry name" value="CBS-domain pair"/>
    <property type="match status" value="1"/>
</dbReference>
<evidence type="ECO:0000256" key="6">
    <source>
        <dbReference type="PROSITE-ProRule" id="PRU00703"/>
    </source>
</evidence>
<dbReference type="Gene3D" id="1.10.510.10">
    <property type="entry name" value="Transferase(Phosphotransferase) domain 1"/>
    <property type="match status" value="1"/>
</dbReference>
<gene>
    <name evidence="11" type="ORF">Vretifemale_5638</name>
    <name evidence="12" type="ORF">Vretimale_5660</name>
</gene>
<keyword evidence="5 7" id="KW-0067">ATP-binding</keyword>
<proteinExistence type="predicted"/>
<dbReference type="CDD" id="cd02205">
    <property type="entry name" value="CBS_pair_SF"/>
    <property type="match status" value="1"/>
</dbReference>
<evidence type="ECO:0000256" key="5">
    <source>
        <dbReference type="ARBA" id="ARBA00022840"/>
    </source>
</evidence>
<evidence type="ECO:0008006" key="14">
    <source>
        <dbReference type="Google" id="ProtNLM"/>
    </source>
</evidence>
<accession>A0A8J4FLS5</accession>
<dbReference type="SMART" id="SM00220">
    <property type="entry name" value="S_TKc"/>
    <property type="match status" value="1"/>
</dbReference>
<feature type="compositionally biased region" description="Polar residues" evidence="8">
    <location>
        <begin position="161"/>
        <end position="175"/>
    </location>
</feature>
<feature type="region of interest" description="Disordered" evidence="8">
    <location>
        <begin position="1175"/>
        <end position="1214"/>
    </location>
</feature>
<evidence type="ECO:0000256" key="8">
    <source>
        <dbReference type="SAM" id="MobiDB-lite"/>
    </source>
</evidence>
<dbReference type="InterPro" id="IPR008271">
    <property type="entry name" value="Ser/Thr_kinase_AS"/>
</dbReference>
<dbReference type="SMART" id="SM00116">
    <property type="entry name" value="CBS"/>
    <property type="match status" value="2"/>
</dbReference>
<feature type="region of interest" description="Disordered" evidence="8">
    <location>
        <begin position="1576"/>
        <end position="1605"/>
    </location>
</feature>
<evidence type="ECO:0000259" key="10">
    <source>
        <dbReference type="PROSITE" id="PS51371"/>
    </source>
</evidence>
<evidence type="ECO:0000313" key="12">
    <source>
        <dbReference type="EMBL" id="GIM00708.1"/>
    </source>
</evidence>
<feature type="compositionally biased region" description="Basic and acidic residues" evidence="8">
    <location>
        <begin position="1591"/>
        <end position="1605"/>
    </location>
</feature>
<keyword evidence="4" id="KW-0418">Kinase</keyword>
<keyword evidence="3 7" id="KW-0547">Nucleotide-binding</keyword>
<dbReference type="PANTHER" id="PTHR44329">
    <property type="entry name" value="SERINE/THREONINE-PROTEIN KINASE TNNI3K-RELATED"/>
    <property type="match status" value="1"/>
</dbReference>
<comment type="caution">
    <text evidence="11">The sequence shown here is derived from an EMBL/GenBank/DDBJ whole genome shotgun (WGS) entry which is preliminary data.</text>
</comment>
<name>A0A8J4FLS5_9CHLO</name>
<dbReference type="Pfam" id="PF07714">
    <property type="entry name" value="PK_Tyr_Ser-Thr"/>
    <property type="match status" value="1"/>
</dbReference>
<dbReference type="InterPro" id="IPR000719">
    <property type="entry name" value="Prot_kinase_dom"/>
</dbReference>
<keyword evidence="13" id="KW-1185">Reference proteome</keyword>
<dbReference type="Proteomes" id="UP000747110">
    <property type="component" value="Unassembled WGS sequence"/>
</dbReference>
<feature type="region of interest" description="Disordered" evidence="8">
    <location>
        <begin position="161"/>
        <end position="223"/>
    </location>
</feature>
<dbReference type="SUPFAM" id="SSF56112">
    <property type="entry name" value="Protein kinase-like (PK-like)"/>
    <property type="match status" value="1"/>
</dbReference>
<dbReference type="Gene3D" id="3.30.200.20">
    <property type="entry name" value="Phosphorylase Kinase, domain 1"/>
    <property type="match status" value="1"/>
</dbReference>
<feature type="compositionally biased region" description="Low complexity" evidence="8">
    <location>
        <begin position="1330"/>
        <end position="1351"/>
    </location>
</feature>
<evidence type="ECO:0000313" key="11">
    <source>
        <dbReference type="EMBL" id="GIL75994.1"/>
    </source>
</evidence>
<dbReference type="EMBL" id="BNCQ01000008">
    <property type="protein sequence ID" value="GIM00708.1"/>
    <property type="molecule type" value="Genomic_DNA"/>
</dbReference>
<reference evidence="11" key="1">
    <citation type="journal article" date="2021" name="Proc. Natl. Acad. Sci. U.S.A.">
        <title>Three genomes in the algal genus Volvox reveal the fate of a haploid sex-determining region after a transition to homothallism.</title>
        <authorList>
            <person name="Yamamoto K."/>
            <person name="Hamaji T."/>
            <person name="Kawai-Toyooka H."/>
            <person name="Matsuzaki R."/>
            <person name="Takahashi F."/>
            <person name="Nishimura Y."/>
            <person name="Kawachi M."/>
            <person name="Noguchi H."/>
            <person name="Minakuchi Y."/>
            <person name="Umen J.G."/>
            <person name="Toyoda A."/>
            <person name="Nozaki H."/>
        </authorList>
    </citation>
    <scope>NUCLEOTIDE SEQUENCE</scope>
    <source>
        <strain evidence="12">NIES-3785</strain>
        <strain evidence="11">NIES-3786</strain>
    </source>
</reference>
<dbReference type="EMBL" id="BNCP01000008">
    <property type="protein sequence ID" value="GIL75994.1"/>
    <property type="molecule type" value="Genomic_DNA"/>
</dbReference>
<keyword evidence="6" id="KW-0129">CBS domain</keyword>
<feature type="compositionally biased region" description="Low complexity" evidence="8">
    <location>
        <begin position="208"/>
        <end position="223"/>
    </location>
</feature>
<dbReference type="PROSITE" id="PS00108">
    <property type="entry name" value="PROTEIN_KINASE_ST"/>
    <property type="match status" value="1"/>
</dbReference>
<dbReference type="CDD" id="cd13999">
    <property type="entry name" value="STKc_MAP3K-like"/>
    <property type="match status" value="1"/>
</dbReference>
<organism evidence="11 13">
    <name type="scientific">Volvox reticuliferus</name>
    <dbReference type="NCBI Taxonomy" id="1737510"/>
    <lineage>
        <taxon>Eukaryota</taxon>
        <taxon>Viridiplantae</taxon>
        <taxon>Chlorophyta</taxon>
        <taxon>core chlorophytes</taxon>
        <taxon>Chlorophyceae</taxon>
        <taxon>CS clade</taxon>
        <taxon>Chlamydomonadales</taxon>
        <taxon>Volvocaceae</taxon>
        <taxon>Volvox</taxon>
    </lineage>
</organism>
<feature type="compositionally biased region" description="Low complexity" evidence="8">
    <location>
        <begin position="1199"/>
        <end position="1211"/>
    </location>
</feature>
<sequence length="1790" mass="189008">MAAQPDADLVTVCTDVTDGGTLVRVVAPSRQIRMVDLMPVFEALDLNLVSYMAEKDPDAVGGALQAPLGRRKHSFRGRFLVTDAEGHNLSEDMLDELVVALQEALHVRLSRLGRCNALQEQSRRGSVASYATDASIDPDSPSFHIASAGAAVGLHAQSSAPSLGQLSHAHSNLQPGPNYHPGCPAQHAHSQPQSHQHQHGVQHLNPDSQHLQQPQYSLPQYPDHAPSISSMLLSEHSISSVGSLIRAPSGAASDPPTVPSPPSNTRFDNTTFTFLQQQGDPVFLDATSQIPVTSSTTAAGVGGGMLYDERYSGGVLATPFTTATVQPYSHSHHHHHTRSQPPLQPQFQPQDMYELALVFPQRASSASSTPLNLSGTLPSIATPSPLPDGAGALAPPPALTAPVPGRAHVSFLEPAPCTVTTASAAAASLSSRPPSGGLLVVPASSPLPLASISSSAAMSVDAAVGAVVPSSVRASGDGSPASSSEEERDGSYTWWSTFTAQDTVARIMSHPARSISAEADLGQAKSLMTKYNISALLVNTGNASPGFITKRDFLKVQFSKNFKRTKVKDVMTQPVIFVDINLPIEQCSHVLESHGVRRVLVRDPSRVSVDDPLSAFVGVVSDADLFKCMGAPAMSPVMSSIANSSEQAQPYFGMLPGSDNCLPPLPSPPSLRQPVVQSPEPPRSQPQVQTQQQTQAPLALSVTSSASVSVSNSTGPSHTASISAGLPLTADAANAAALALASSTASVVTMRLNTEASLADRYRCAAALWELDFNEIEVTRRIGEGSFGEVLLANFRGTKVAVKRLRGFDVGPDNPDTGAPGEAGPSPTQMPIFRQFFEREIEILATIRHPNVVNFIGTCHTPPNVCLVTEYCARGSLDHLLHKSSIPLDLTKKVEFSMDIARGMSCLHSQKPPIIHRDLKTANLLVSARFEVKVADFGLSRIKDHAQLINSRAGLEGTVEYAAPEVLRGEPYTEKCDIWSYAVLLWEIIHRQRPYADADVPIYILMMSLGNGTLRLPPVREELATCGLVRLVERCMAWHPADRPSFREVLHALEAEYKILRGKAAAVPRSDSASSMVVLPGGQARGPGADGAAPHDAHHPHGAATGPASSAMAARPSPQALTPPQQQRRAIGAEAAPQKKSSKLGLGAGLYTPGPEVDYSRGGAEPSVANIRSQAQVLAQGSSGVGSHGSYQSPHPTPHTHTQLPSQHPQQGARVRVKLAVPAQATAALHGSVTVGGAGGNNHDTPDPVSPADSSSRIPSSRNASTSTAGRGAGAPGKPNSAGRTNGRSLRSAARSKSMPLPEFEWFGGEEGSDEYMDTTDSVADDEADAGASAGTSTSGATSGAAAPAAQVHAHHPLSLLSSDRGGVRSTPYPESIVLRHETSVDDNQRDVFSATVDGATSEFVDDPTAQHLPQNLIRVMRQDQVGAASAMVTTSRSVNSKEVAEQKRQQLNERVEMSAQPEWAGRVEDVLVSPVVAAVVRQSPFHLASSSPFADAADTPWSPRRSEDAGSSPSCFCSHPISEYAATSLVQCQQQQQQQQHPASVPCDQPVASTTWAPPRQTALISPFAQLAKEAPLSATHEEEEEEEDRPCTEASERRNETEEQCWRLTVSGGGGAAAAHTANSTDVITKTEKDQQTFVEACWGAMGTRSKPPSGNVYPPSAAPIGRLSPTTANTQGMPTLASPHIQHGDDAGAVDDGAVVHRRVEAGNEEVIVVVEDGEEDDRSEREQQLVATLSSASAGLEALSLALPAVMAFSGTGLAGVRSGSDQFDDDEDEDATLHTTAWVRL</sequence>
<dbReference type="InterPro" id="IPR001245">
    <property type="entry name" value="Ser-Thr/Tyr_kinase_cat_dom"/>
</dbReference>
<feature type="region of interest" description="Disordered" evidence="8">
    <location>
        <begin position="1071"/>
        <end position="1149"/>
    </location>
</feature>
<dbReference type="Proteomes" id="UP000722791">
    <property type="component" value="Unassembled WGS sequence"/>
</dbReference>
<dbReference type="PROSITE" id="PS00107">
    <property type="entry name" value="PROTEIN_KINASE_ATP"/>
    <property type="match status" value="1"/>
</dbReference>
<evidence type="ECO:0000259" key="9">
    <source>
        <dbReference type="PROSITE" id="PS50011"/>
    </source>
</evidence>
<feature type="compositionally biased region" description="Low complexity" evidence="8">
    <location>
        <begin position="685"/>
        <end position="697"/>
    </location>
</feature>
<evidence type="ECO:0000313" key="13">
    <source>
        <dbReference type="Proteomes" id="UP000747110"/>
    </source>
</evidence>
<evidence type="ECO:0000256" key="4">
    <source>
        <dbReference type="ARBA" id="ARBA00022777"/>
    </source>
</evidence>
<evidence type="ECO:0000256" key="7">
    <source>
        <dbReference type="PROSITE-ProRule" id="PRU10141"/>
    </source>
</evidence>
<protein>
    <recommendedName>
        <fullName evidence="14">Protein kinase domain-containing protein</fullName>
    </recommendedName>
</protein>
<dbReference type="Gene3D" id="3.10.580.10">
    <property type="entry name" value="CBS-domain"/>
    <property type="match status" value="1"/>
</dbReference>
<dbReference type="InterPro" id="IPR017441">
    <property type="entry name" value="Protein_kinase_ATP_BS"/>
</dbReference>
<feature type="compositionally biased region" description="Low complexity" evidence="8">
    <location>
        <begin position="1250"/>
        <end position="1270"/>
    </location>
</feature>
<feature type="compositionally biased region" description="Acidic residues" evidence="8">
    <location>
        <begin position="1311"/>
        <end position="1329"/>
    </location>
</feature>
<feature type="domain" description="CBS" evidence="10">
    <location>
        <begin position="571"/>
        <end position="637"/>
    </location>
</feature>
<feature type="binding site" evidence="7">
    <location>
        <position position="803"/>
    </location>
    <ligand>
        <name>ATP</name>
        <dbReference type="ChEBI" id="CHEBI:30616"/>
    </ligand>
</feature>
<dbReference type="Pfam" id="PF00571">
    <property type="entry name" value="CBS"/>
    <property type="match status" value="2"/>
</dbReference>
<feature type="region of interest" description="Disordered" evidence="8">
    <location>
        <begin position="1489"/>
        <end position="1514"/>
    </location>
</feature>
<evidence type="ECO:0000256" key="2">
    <source>
        <dbReference type="ARBA" id="ARBA00022679"/>
    </source>
</evidence>
<feature type="compositionally biased region" description="Low complexity" evidence="8">
    <location>
        <begin position="184"/>
        <end position="195"/>
    </location>
</feature>
<dbReference type="OrthoDB" id="542242at2759"/>
<feature type="region of interest" description="Disordered" evidence="8">
    <location>
        <begin position="653"/>
        <end position="697"/>
    </location>
</feature>
<evidence type="ECO:0000256" key="1">
    <source>
        <dbReference type="ARBA" id="ARBA00022527"/>
    </source>
</evidence>
<dbReference type="GO" id="GO:0005524">
    <property type="term" value="F:ATP binding"/>
    <property type="evidence" value="ECO:0007669"/>
    <property type="project" value="UniProtKB-UniRule"/>
</dbReference>
<dbReference type="PROSITE" id="PS50011">
    <property type="entry name" value="PROTEIN_KINASE_DOM"/>
    <property type="match status" value="1"/>
</dbReference>
<dbReference type="InterPro" id="IPR046342">
    <property type="entry name" value="CBS_dom_sf"/>
</dbReference>
<feature type="region of interest" description="Disordered" evidence="8">
    <location>
        <begin position="1232"/>
        <end position="1351"/>
    </location>
</feature>
<dbReference type="PROSITE" id="PS51371">
    <property type="entry name" value="CBS"/>
    <property type="match status" value="1"/>
</dbReference>
<feature type="domain" description="Protein kinase" evidence="9">
    <location>
        <begin position="776"/>
        <end position="1060"/>
    </location>
</feature>
<dbReference type="InterPro" id="IPR000644">
    <property type="entry name" value="CBS_dom"/>
</dbReference>
<dbReference type="GO" id="GO:0004674">
    <property type="term" value="F:protein serine/threonine kinase activity"/>
    <property type="evidence" value="ECO:0007669"/>
    <property type="project" value="UniProtKB-KW"/>
</dbReference>
<dbReference type="InterPro" id="IPR011009">
    <property type="entry name" value="Kinase-like_dom_sf"/>
</dbReference>
<evidence type="ECO:0000256" key="3">
    <source>
        <dbReference type="ARBA" id="ARBA00022741"/>
    </source>
</evidence>
<feature type="compositionally biased region" description="Low complexity" evidence="8">
    <location>
        <begin position="1102"/>
        <end position="1120"/>
    </location>
</feature>
<keyword evidence="2" id="KW-0808">Transferase</keyword>